<dbReference type="PRINTS" id="PR00404">
    <property type="entry name" value="MADSDOMAIN"/>
</dbReference>
<organism evidence="7 8">
    <name type="scientific">Capsella rubella</name>
    <dbReference type="NCBI Taxonomy" id="81985"/>
    <lineage>
        <taxon>Eukaryota</taxon>
        <taxon>Viridiplantae</taxon>
        <taxon>Streptophyta</taxon>
        <taxon>Embryophyta</taxon>
        <taxon>Tracheophyta</taxon>
        <taxon>Spermatophyta</taxon>
        <taxon>Magnoliopsida</taxon>
        <taxon>eudicotyledons</taxon>
        <taxon>Gunneridae</taxon>
        <taxon>Pentapetalae</taxon>
        <taxon>rosids</taxon>
        <taxon>malvids</taxon>
        <taxon>Brassicales</taxon>
        <taxon>Brassicaceae</taxon>
        <taxon>Camelineae</taxon>
        <taxon>Capsella</taxon>
    </lineage>
</organism>
<dbReference type="PROSITE" id="PS50066">
    <property type="entry name" value="MADS_BOX_2"/>
    <property type="match status" value="1"/>
</dbReference>
<dbReference type="AlphaFoldDB" id="R0GBY2"/>
<evidence type="ECO:0000259" key="6">
    <source>
        <dbReference type="PROSITE" id="PS50066"/>
    </source>
</evidence>
<keyword evidence="3" id="KW-0238">DNA-binding</keyword>
<evidence type="ECO:0000256" key="1">
    <source>
        <dbReference type="ARBA" id="ARBA00004123"/>
    </source>
</evidence>
<feature type="domain" description="MADS-box" evidence="6">
    <location>
        <begin position="7"/>
        <end position="67"/>
    </location>
</feature>
<dbReference type="GO" id="GO:0000978">
    <property type="term" value="F:RNA polymerase II cis-regulatory region sequence-specific DNA binding"/>
    <property type="evidence" value="ECO:0007669"/>
    <property type="project" value="TreeGrafter"/>
</dbReference>
<keyword evidence="5" id="KW-0539">Nucleus</keyword>
<proteinExistence type="predicted"/>
<dbReference type="OrthoDB" id="1898716at2759"/>
<dbReference type="PANTHER" id="PTHR11945:SF725">
    <property type="entry name" value="AGAMOUS-LIKE 58-RELATED"/>
    <property type="match status" value="1"/>
</dbReference>
<sequence>MNTKKTKGKQKINIKKIEISKDILVTLSNRRNGIYTKLCELSFLCGVHIAFLGYTDYGKPFTFGSPSLQAVAERFLNSEASSSSSLQQSLFTVHHKQNVQELCTLYNNVVEQTRAKEVKAMKAAASMEPFPEDAWWKMHMTKEQDQEEAKKLLDKFEGLYEKLCDEIDVRSQRRDAARNDI</sequence>
<dbReference type="Pfam" id="PF00319">
    <property type="entry name" value="SRF-TF"/>
    <property type="match status" value="1"/>
</dbReference>
<keyword evidence="2" id="KW-0805">Transcription regulation</keyword>
<dbReference type="InterPro" id="IPR036879">
    <property type="entry name" value="TF_MADSbox_sf"/>
</dbReference>
<dbReference type="GO" id="GO:0000981">
    <property type="term" value="F:DNA-binding transcription factor activity, RNA polymerase II-specific"/>
    <property type="evidence" value="ECO:0007669"/>
    <property type="project" value="TreeGrafter"/>
</dbReference>
<dbReference type="PANTHER" id="PTHR11945">
    <property type="entry name" value="MADS BOX PROTEIN"/>
    <property type="match status" value="1"/>
</dbReference>
<reference evidence="8" key="1">
    <citation type="journal article" date="2013" name="Nat. Genet.">
        <title>The Capsella rubella genome and the genomic consequences of rapid mating system evolution.</title>
        <authorList>
            <person name="Slotte T."/>
            <person name="Hazzouri K.M."/>
            <person name="Agren J.A."/>
            <person name="Koenig D."/>
            <person name="Maumus F."/>
            <person name="Guo Y.L."/>
            <person name="Steige K."/>
            <person name="Platts A.E."/>
            <person name="Escobar J.S."/>
            <person name="Newman L.K."/>
            <person name="Wang W."/>
            <person name="Mandakova T."/>
            <person name="Vello E."/>
            <person name="Smith L.M."/>
            <person name="Henz S.R."/>
            <person name="Steffen J."/>
            <person name="Takuno S."/>
            <person name="Brandvain Y."/>
            <person name="Coop G."/>
            <person name="Andolfatto P."/>
            <person name="Hu T.T."/>
            <person name="Blanchette M."/>
            <person name="Clark R.M."/>
            <person name="Quesneville H."/>
            <person name="Nordborg M."/>
            <person name="Gaut B.S."/>
            <person name="Lysak M.A."/>
            <person name="Jenkins J."/>
            <person name="Grimwood J."/>
            <person name="Chapman J."/>
            <person name="Prochnik S."/>
            <person name="Shu S."/>
            <person name="Rokhsar D."/>
            <person name="Schmutz J."/>
            <person name="Weigel D."/>
            <person name="Wright S.I."/>
        </authorList>
    </citation>
    <scope>NUCLEOTIDE SEQUENCE [LARGE SCALE GENOMIC DNA]</scope>
    <source>
        <strain evidence="8">cv. Monte Gargano</strain>
    </source>
</reference>
<accession>R0GBY2</accession>
<evidence type="ECO:0000256" key="3">
    <source>
        <dbReference type="ARBA" id="ARBA00023125"/>
    </source>
</evidence>
<comment type="subcellular location">
    <subcellularLocation>
        <location evidence="1">Nucleus</location>
    </subcellularLocation>
</comment>
<dbReference type="eggNOG" id="KOG0014">
    <property type="taxonomic scope" value="Eukaryota"/>
</dbReference>
<evidence type="ECO:0000256" key="4">
    <source>
        <dbReference type="ARBA" id="ARBA00023163"/>
    </source>
</evidence>
<dbReference type="GO" id="GO:0005634">
    <property type="term" value="C:nucleus"/>
    <property type="evidence" value="ECO:0007669"/>
    <property type="project" value="UniProtKB-SubCell"/>
</dbReference>
<evidence type="ECO:0000313" key="7">
    <source>
        <dbReference type="EMBL" id="EOA33247.1"/>
    </source>
</evidence>
<evidence type="ECO:0000256" key="5">
    <source>
        <dbReference type="ARBA" id="ARBA00023242"/>
    </source>
</evidence>
<dbReference type="Proteomes" id="UP000029121">
    <property type="component" value="Unassembled WGS sequence"/>
</dbReference>
<dbReference type="SUPFAM" id="SSF55455">
    <property type="entry name" value="SRF-like"/>
    <property type="match status" value="1"/>
</dbReference>
<protein>
    <recommendedName>
        <fullName evidence="6">MADS-box domain-containing protein</fullName>
    </recommendedName>
</protein>
<dbReference type="EMBL" id="KB870806">
    <property type="protein sequence ID" value="EOA33247.1"/>
    <property type="molecule type" value="Genomic_DNA"/>
</dbReference>
<keyword evidence="8" id="KW-1185">Reference proteome</keyword>
<keyword evidence="4" id="KW-0804">Transcription</keyword>
<dbReference type="SMART" id="SM00432">
    <property type="entry name" value="MADS"/>
    <property type="match status" value="1"/>
</dbReference>
<dbReference type="GO" id="GO:0046983">
    <property type="term" value="F:protein dimerization activity"/>
    <property type="evidence" value="ECO:0007669"/>
    <property type="project" value="InterPro"/>
</dbReference>
<evidence type="ECO:0000313" key="8">
    <source>
        <dbReference type="Proteomes" id="UP000029121"/>
    </source>
</evidence>
<gene>
    <name evidence="7" type="ORF">CARUB_v10021838mg</name>
</gene>
<name>R0GBY2_9BRAS</name>
<dbReference type="KEGG" id="crb:17895791"/>
<dbReference type="InterPro" id="IPR002100">
    <property type="entry name" value="TF_MADSbox"/>
</dbReference>
<dbReference type="Gene3D" id="3.40.1810.10">
    <property type="entry name" value="Transcription factor, MADS-box"/>
    <property type="match status" value="1"/>
</dbReference>
<evidence type="ECO:0000256" key="2">
    <source>
        <dbReference type="ARBA" id="ARBA00023015"/>
    </source>
</evidence>